<dbReference type="STRING" id="521674.Plim_2120"/>
<name>D5SMP2_PLAL2</name>
<dbReference type="OrthoDB" id="9824724at2"/>
<accession>D5SMP2</accession>
<dbReference type="RefSeq" id="WP_013110378.1">
    <property type="nucleotide sequence ID" value="NC_014148.1"/>
</dbReference>
<feature type="compositionally biased region" description="Basic residues" evidence="1">
    <location>
        <begin position="232"/>
        <end position="244"/>
    </location>
</feature>
<evidence type="ECO:0000256" key="1">
    <source>
        <dbReference type="SAM" id="MobiDB-lite"/>
    </source>
</evidence>
<dbReference type="EMBL" id="CP001744">
    <property type="protein sequence ID" value="ADG67947.1"/>
    <property type="molecule type" value="Genomic_DNA"/>
</dbReference>
<sequence length="244" mass="26014" precursor="true">MCAFKVLAFLWAFGFGVLAGVSTCRLSHFVQALPLAASAPATDSRPAQVLSPVAEAHLSLLSLLDEVPQSPPAPPVSPAPLTPNPLTPAVLTPEECEDCLQQLESAANALPPVDLTPLELLTPPVILTPLVPFPDPISTPEAPRLNWDLPPSPVKVRMPTPAAIPAVMQKPQPTPAEAPRPQPTPQQKPQAARSPTAHLRPPAVICEGGQCRPVTLANVPRHVVTYQPAPSKPRKRLFSRLHRP</sequence>
<feature type="region of interest" description="Disordered" evidence="1">
    <location>
        <begin position="225"/>
        <end position="244"/>
    </location>
</feature>
<protein>
    <submittedName>
        <fullName evidence="2">Uncharacterized protein</fullName>
    </submittedName>
</protein>
<organism evidence="2 3">
    <name type="scientific">Planctopirus limnophila (strain ATCC 43296 / DSM 3776 / IFAM 1008 / Mu 290)</name>
    <name type="common">Planctomyces limnophilus</name>
    <dbReference type="NCBI Taxonomy" id="521674"/>
    <lineage>
        <taxon>Bacteria</taxon>
        <taxon>Pseudomonadati</taxon>
        <taxon>Planctomycetota</taxon>
        <taxon>Planctomycetia</taxon>
        <taxon>Planctomycetales</taxon>
        <taxon>Planctomycetaceae</taxon>
        <taxon>Planctopirus</taxon>
    </lineage>
</organism>
<evidence type="ECO:0000313" key="3">
    <source>
        <dbReference type="Proteomes" id="UP000002220"/>
    </source>
</evidence>
<gene>
    <name evidence="2" type="ordered locus">Plim_2120</name>
</gene>
<dbReference type="AlphaFoldDB" id="D5SMP2"/>
<dbReference type="HOGENOM" id="CLU_1137229_0_0_0"/>
<dbReference type="Proteomes" id="UP000002220">
    <property type="component" value="Chromosome"/>
</dbReference>
<feature type="compositionally biased region" description="Pro residues" evidence="1">
    <location>
        <begin position="172"/>
        <end position="186"/>
    </location>
</feature>
<proteinExistence type="predicted"/>
<keyword evidence="3" id="KW-1185">Reference proteome</keyword>
<reference evidence="2 3" key="1">
    <citation type="journal article" date="2010" name="Stand. Genomic Sci.">
        <title>Complete genome sequence of Planctomyces limnophilus type strain (Mu 290).</title>
        <authorList>
            <person name="Labutti K."/>
            <person name="Sikorski J."/>
            <person name="Schneider S."/>
            <person name="Nolan M."/>
            <person name="Lucas S."/>
            <person name="Glavina Del Rio T."/>
            <person name="Tice H."/>
            <person name="Cheng J.F."/>
            <person name="Goodwin L."/>
            <person name="Pitluck S."/>
            <person name="Liolios K."/>
            <person name="Ivanova N."/>
            <person name="Mavromatis K."/>
            <person name="Mikhailova N."/>
            <person name="Pati A."/>
            <person name="Chen A."/>
            <person name="Palaniappan K."/>
            <person name="Land M."/>
            <person name="Hauser L."/>
            <person name="Chang Y.J."/>
            <person name="Jeffries C.D."/>
            <person name="Tindall B.J."/>
            <person name="Rohde M."/>
            <person name="Goker M."/>
            <person name="Woyke T."/>
            <person name="Bristow J."/>
            <person name="Eisen J.A."/>
            <person name="Markowitz V."/>
            <person name="Hugenholtz P."/>
            <person name="Kyrpides N.C."/>
            <person name="Klenk H.P."/>
            <person name="Lapidus A."/>
        </authorList>
    </citation>
    <scope>NUCLEOTIDE SEQUENCE [LARGE SCALE GENOMIC DNA]</scope>
    <source>
        <strain evidence="3">ATCC 43296 / DSM 3776 / IFAM 1008 / 290</strain>
    </source>
</reference>
<feature type="region of interest" description="Disordered" evidence="1">
    <location>
        <begin position="170"/>
        <end position="196"/>
    </location>
</feature>
<dbReference type="KEGG" id="plm:Plim_2120"/>
<evidence type="ECO:0000313" key="2">
    <source>
        <dbReference type="EMBL" id="ADG67947.1"/>
    </source>
</evidence>